<dbReference type="EMBL" id="CP063310">
    <property type="protein sequence ID" value="QOS69877.1"/>
    <property type="molecule type" value="Genomic_DNA"/>
</dbReference>
<proteinExistence type="predicted"/>
<dbReference type="AlphaFoldDB" id="A0A6L7IQL9"/>
<evidence type="ECO:0000313" key="1">
    <source>
        <dbReference type="EMBL" id="QOS69877.1"/>
    </source>
</evidence>
<dbReference type="KEGG" id="egd:GS424_008590"/>
<sequence>MNDTMIPKTTSTASKTTNIANTAFSWITNALLILVEASRAAYDYYRTHRRSAARAITDNTDTFGGRGTIGALCCLRAGIIAQNLLF</sequence>
<protein>
    <submittedName>
        <fullName evidence="1">Uncharacterized protein</fullName>
    </submittedName>
</protein>
<evidence type="ECO:0000313" key="2">
    <source>
        <dbReference type="Proteomes" id="UP000478463"/>
    </source>
</evidence>
<dbReference type="Proteomes" id="UP000478463">
    <property type="component" value="Chromosome"/>
</dbReference>
<gene>
    <name evidence="1" type="ORF">GS424_008590</name>
</gene>
<accession>A0A6L7IQL9</accession>
<dbReference type="RefSeq" id="WP_160941547.1">
    <property type="nucleotide sequence ID" value="NZ_CP063310.1"/>
</dbReference>
<organism evidence="1 2">
    <name type="scientific">Eggerthella guodeyinii</name>
    <dbReference type="NCBI Taxonomy" id="2690837"/>
    <lineage>
        <taxon>Bacteria</taxon>
        <taxon>Bacillati</taxon>
        <taxon>Actinomycetota</taxon>
        <taxon>Coriobacteriia</taxon>
        <taxon>Eggerthellales</taxon>
        <taxon>Eggerthellaceae</taxon>
        <taxon>Eggerthella</taxon>
    </lineage>
</organism>
<reference evidence="1 2" key="1">
    <citation type="submission" date="2020-10" db="EMBL/GenBank/DDBJ databases">
        <title>Eggerthella sp. nov., isolated from human feces.</title>
        <authorList>
            <person name="Yajun G."/>
        </authorList>
    </citation>
    <scope>NUCLEOTIDE SEQUENCE [LARGE SCALE GENOMIC DNA]</scope>
    <source>
        <strain evidence="1 2">HF-1101</strain>
    </source>
</reference>
<name>A0A6L7IQL9_9ACTN</name>